<dbReference type="GO" id="GO:0071972">
    <property type="term" value="F:peptidoglycan L,D-transpeptidase activity"/>
    <property type="evidence" value="ECO:0007669"/>
    <property type="project" value="TreeGrafter"/>
</dbReference>
<evidence type="ECO:0000256" key="10">
    <source>
        <dbReference type="ARBA" id="ARBA00023316"/>
    </source>
</evidence>
<evidence type="ECO:0000256" key="3">
    <source>
        <dbReference type="ARBA" id="ARBA00007171"/>
    </source>
</evidence>
<dbReference type="RefSeq" id="WP_078502090.1">
    <property type="nucleotide sequence ID" value="NZ_MSZX01000013.1"/>
</dbReference>
<dbReference type="EMBL" id="MSZX01000013">
    <property type="protein sequence ID" value="OPA73861.1"/>
    <property type="molecule type" value="Genomic_DNA"/>
</dbReference>
<dbReference type="GO" id="GO:0008360">
    <property type="term" value="P:regulation of cell shape"/>
    <property type="evidence" value="ECO:0007669"/>
    <property type="project" value="UniProtKB-KW"/>
</dbReference>
<feature type="transmembrane region" description="Helical" evidence="12">
    <location>
        <begin position="20"/>
        <end position="44"/>
    </location>
</feature>
<keyword evidence="10" id="KW-0961">Cell wall biogenesis/degradation</keyword>
<dbReference type="Proteomes" id="UP000190188">
    <property type="component" value="Unassembled WGS sequence"/>
</dbReference>
<feature type="compositionally biased region" description="Polar residues" evidence="11">
    <location>
        <begin position="684"/>
        <end position="701"/>
    </location>
</feature>
<evidence type="ECO:0000256" key="7">
    <source>
        <dbReference type="ARBA" id="ARBA00022984"/>
    </source>
</evidence>
<evidence type="ECO:0000256" key="1">
    <source>
        <dbReference type="ARBA" id="ARBA00004167"/>
    </source>
</evidence>
<dbReference type="InterPro" id="IPR012338">
    <property type="entry name" value="Beta-lactam/transpept-like"/>
</dbReference>
<evidence type="ECO:0000256" key="8">
    <source>
        <dbReference type="ARBA" id="ARBA00022989"/>
    </source>
</evidence>
<comment type="caution">
    <text evidence="15">The sequence shown here is derived from an EMBL/GenBank/DDBJ whole genome shotgun (WGS) entry which is preliminary data.</text>
</comment>
<feature type="domain" description="Penicillin-binding protein transpeptidase" evidence="13">
    <location>
        <begin position="320"/>
        <end position="660"/>
    </location>
</feature>
<gene>
    <name evidence="15" type="ORF">BVG16_25815</name>
</gene>
<evidence type="ECO:0000313" key="16">
    <source>
        <dbReference type="Proteomes" id="UP000190188"/>
    </source>
</evidence>
<dbReference type="GO" id="GO:0071555">
    <property type="term" value="P:cell wall organization"/>
    <property type="evidence" value="ECO:0007669"/>
    <property type="project" value="UniProtKB-KW"/>
</dbReference>
<dbReference type="AlphaFoldDB" id="A0A1T2X1U6"/>
<keyword evidence="15" id="KW-0132">Cell division</keyword>
<evidence type="ECO:0000313" key="15">
    <source>
        <dbReference type="EMBL" id="OPA73861.1"/>
    </source>
</evidence>
<protein>
    <submittedName>
        <fullName evidence="15">Cell division protein FtsI</fullName>
    </submittedName>
</protein>
<dbReference type="Gene3D" id="3.40.710.10">
    <property type="entry name" value="DD-peptidase/beta-lactamase superfamily"/>
    <property type="match status" value="1"/>
</dbReference>
<evidence type="ECO:0000256" key="6">
    <source>
        <dbReference type="ARBA" id="ARBA00022960"/>
    </source>
</evidence>
<dbReference type="SUPFAM" id="SSF56519">
    <property type="entry name" value="Penicillin binding protein dimerisation domain"/>
    <property type="match status" value="1"/>
</dbReference>
<dbReference type="OrthoDB" id="9770103at2"/>
<dbReference type="InterPro" id="IPR050515">
    <property type="entry name" value="Beta-lactam/transpept"/>
</dbReference>
<dbReference type="InterPro" id="IPR036138">
    <property type="entry name" value="PBP_dimer_sf"/>
</dbReference>
<dbReference type="Pfam" id="PF00905">
    <property type="entry name" value="Transpeptidase"/>
    <property type="match status" value="1"/>
</dbReference>
<feature type="domain" description="Penicillin-binding protein dimerisation" evidence="14">
    <location>
        <begin position="66"/>
        <end position="267"/>
    </location>
</feature>
<keyword evidence="9 12" id="KW-0472">Membrane</keyword>
<evidence type="ECO:0000259" key="13">
    <source>
        <dbReference type="Pfam" id="PF00905"/>
    </source>
</evidence>
<dbReference type="PANTHER" id="PTHR30627:SF2">
    <property type="entry name" value="PEPTIDOGLYCAN D,D-TRANSPEPTIDASE MRDA"/>
    <property type="match status" value="1"/>
</dbReference>
<dbReference type="STRING" id="1324314.BVG16_25815"/>
<dbReference type="InterPro" id="IPR005311">
    <property type="entry name" value="PBP_dimer"/>
</dbReference>
<dbReference type="GO" id="GO:0008658">
    <property type="term" value="F:penicillin binding"/>
    <property type="evidence" value="ECO:0007669"/>
    <property type="project" value="InterPro"/>
</dbReference>
<dbReference type="SUPFAM" id="SSF56601">
    <property type="entry name" value="beta-lactamase/transpeptidase-like"/>
    <property type="match status" value="1"/>
</dbReference>
<comment type="similarity">
    <text evidence="3">Belongs to the transpeptidase family.</text>
</comment>
<evidence type="ECO:0000256" key="2">
    <source>
        <dbReference type="ARBA" id="ARBA00004236"/>
    </source>
</evidence>
<name>A0A1T2X1U6_9BACL</name>
<dbReference type="GO" id="GO:0009252">
    <property type="term" value="P:peptidoglycan biosynthetic process"/>
    <property type="evidence" value="ECO:0007669"/>
    <property type="project" value="UniProtKB-KW"/>
</dbReference>
<reference evidence="15 16" key="1">
    <citation type="submission" date="2017-01" db="EMBL/GenBank/DDBJ databases">
        <title>Genome analysis of Paenibacillus selenitrireducens ES3-24.</title>
        <authorList>
            <person name="Xu D."/>
            <person name="Yao R."/>
            <person name="Zheng S."/>
        </authorList>
    </citation>
    <scope>NUCLEOTIDE SEQUENCE [LARGE SCALE GENOMIC DNA]</scope>
    <source>
        <strain evidence="15 16">ES3-24</strain>
    </source>
</reference>
<evidence type="ECO:0000259" key="14">
    <source>
        <dbReference type="Pfam" id="PF03717"/>
    </source>
</evidence>
<keyword evidence="16" id="KW-1185">Reference proteome</keyword>
<keyword evidence="15" id="KW-0131">Cell cycle</keyword>
<keyword evidence="5 12" id="KW-0812">Transmembrane</keyword>
<proteinExistence type="inferred from homology"/>
<evidence type="ECO:0000256" key="12">
    <source>
        <dbReference type="SAM" id="Phobius"/>
    </source>
</evidence>
<dbReference type="GO" id="GO:0005886">
    <property type="term" value="C:plasma membrane"/>
    <property type="evidence" value="ECO:0007669"/>
    <property type="project" value="UniProtKB-SubCell"/>
</dbReference>
<dbReference type="Gene3D" id="3.90.1310.10">
    <property type="entry name" value="Penicillin-binding protein 2a (Domain 2)"/>
    <property type="match status" value="1"/>
</dbReference>
<feature type="region of interest" description="Disordered" evidence="11">
    <location>
        <begin position="671"/>
        <end position="701"/>
    </location>
</feature>
<dbReference type="PANTHER" id="PTHR30627">
    <property type="entry name" value="PEPTIDOGLYCAN D,D-TRANSPEPTIDASE"/>
    <property type="match status" value="1"/>
</dbReference>
<evidence type="ECO:0000256" key="5">
    <source>
        <dbReference type="ARBA" id="ARBA00022692"/>
    </source>
</evidence>
<keyword evidence="7" id="KW-0573">Peptidoglycan synthesis</keyword>
<dbReference type="Pfam" id="PF03717">
    <property type="entry name" value="PBP_dimer"/>
    <property type="match status" value="1"/>
</dbReference>
<evidence type="ECO:0000256" key="4">
    <source>
        <dbReference type="ARBA" id="ARBA00022475"/>
    </source>
</evidence>
<dbReference type="InterPro" id="IPR001460">
    <property type="entry name" value="PCN-bd_Tpept"/>
</dbReference>
<organism evidence="15 16">
    <name type="scientific">Paenibacillus selenitireducens</name>
    <dbReference type="NCBI Taxonomy" id="1324314"/>
    <lineage>
        <taxon>Bacteria</taxon>
        <taxon>Bacillati</taxon>
        <taxon>Bacillota</taxon>
        <taxon>Bacilli</taxon>
        <taxon>Bacillales</taxon>
        <taxon>Paenibacillaceae</taxon>
        <taxon>Paenibacillus</taxon>
    </lineage>
</organism>
<accession>A0A1T2X1U6</accession>
<keyword evidence="6" id="KW-0133">Cell shape</keyword>
<keyword evidence="8 12" id="KW-1133">Transmembrane helix</keyword>
<evidence type="ECO:0000256" key="9">
    <source>
        <dbReference type="ARBA" id="ARBA00023136"/>
    </source>
</evidence>
<sequence>MGNFPLDDPQKREITNQRSLSLRLNLFFFMSFIVFTALIVRLAILQFVEGPELKAKANEMRYRDVPIPPIRGSIFDRDGETIAYSTSTQSLQFTLSKDYSKESNIPELNELILKMKEGFDTYGDPNIPAMTQEDIWNQMDVDSRLNYGFVPRRIKSGLTQAEISYFMQHKTEFPGIEVVEESIRNYSEDTIAVQLIGYLKKYKSAINPEGGLDYYRKIEESNKEKDEKYLPNEDVGFDGIEYMFQNELRGKNGIKTFPVNNANRVIGPMELTKPEKGNNLFLTIHKQVQMKTEDAIMAGIQRINANASSAVGFKPNAHAGYAVAMEVKTGNIVAMASMPDYDPNIWRGGKISNEEYKDIETRYVNGTIRSVSQKYATKEEQNKHPSSIVYLGSVIKPLTVLVGLQENLFTARTKYPDRGMFIYGKAGSEARVRNASSRANGEITASSAIERSSNVFMAEMVGNKLYMRDGMKGVNKWDDYMKEFGLGVVTGSGLLNENAGIIDYFNSAAKDSLQSALVYASFGQQGRYTTLQLAQYATVLANRGIRMKPQFVKEIRDINGKVLKSFQPEVLNKVKFNDSYWNTIEAGMSKVPVDGFEGFPYKYNRKTGTSQQTVSGGAMVENAVFIAYAPADNPVLAVAVVVPEGGYGGRSAAPIARQIFDAYDAEIGLDGVPKQPTKKMAPVTNPNQNTGNKPSNSTNTP</sequence>
<comment type="subcellular location">
    <subcellularLocation>
        <location evidence="2">Cell membrane</location>
    </subcellularLocation>
    <subcellularLocation>
        <location evidence="1">Membrane</location>
        <topology evidence="1">Single-pass membrane protein</topology>
    </subcellularLocation>
</comment>
<keyword evidence="4" id="KW-1003">Cell membrane</keyword>
<dbReference type="GO" id="GO:0051301">
    <property type="term" value="P:cell division"/>
    <property type="evidence" value="ECO:0007669"/>
    <property type="project" value="UniProtKB-KW"/>
</dbReference>
<evidence type="ECO:0000256" key="11">
    <source>
        <dbReference type="SAM" id="MobiDB-lite"/>
    </source>
</evidence>